<dbReference type="HOGENOM" id="CLU_2250299_0_0_1"/>
<protein>
    <submittedName>
        <fullName evidence="1">Uncharacterized protein</fullName>
    </submittedName>
</protein>
<sequence length="104" mass="11400">MLLRALSLPCHLLASKSHSCGCTIAVKFVCAINPTLAMNFKILAWSFILLQSAMALPISIHERELLASRTDTKGKDQCAEELKFSEGTSDAFKAIACLLHYSFP</sequence>
<dbReference type="EMBL" id="KI980372">
    <property type="protein sequence ID" value="EXK24606.1"/>
    <property type="molecule type" value="Genomic_DNA"/>
</dbReference>
<name>W9ZU45_FUSOX</name>
<dbReference type="VEuPathDB" id="FungiDB:FOMG_18685"/>
<organism evidence="1">
    <name type="scientific">Fusarium oxysporum f. sp. melonis 26406</name>
    <dbReference type="NCBI Taxonomy" id="1089452"/>
    <lineage>
        <taxon>Eukaryota</taxon>
        <taxon>Fungi</taxon>
        <taxon>Dikarya</taxon>
        <taxon>Ascomycota</taxon>
        <taxon>Pezizomycotina</taxon>
        <taxon>Sordariomycetes</taxon>
        <taxon>Hypocreomycetidae</taxon>
        <taxon>Hypocreales</taxon>
        <taxon>Nectriaceae</taxon>
        <taxon>Fusarium</taxon>
        <taxon>Fusarium oxysporum species complex</taxon>
    </lineage>
</organism>
<accession>W9ZU45</accession>
<proteinExistence type="predicted"/>
<reference evidence="1" key="2">
    <citation type="submission" date="2014-02" db="EMBL/GenBank/DDBJ databases">
        <title>Annotation of the Genome Sequence of Fusarium oxysporum f. sp. melonis 26406.</title>
        <authorList>
            <consortium name="The Broad Institute Genomics Platform"/>
            <person name="Ma L.-J."/>
            <person name="Corby-Kistler H."/>
            <person name="Broz K."/>
            <person name="Gale L.R."/>
            <person name="Jonkers W."/>
            <person name="O'Donnell K."/>
            <person name="Ploetz R."/>
            <person name="Steinberg C."/>
            <person name="Schwartz D.C."/>
            <person name="VanEtten H."/>
            <person name="Zhou S."/>
            <person name="Young S.K."/>
            <person name="Zeng Q."/>
            <person name="Gargeya S."/>
            <person name="Fitzgerald M."/>
            <person name="Abouelleil A."/>
            <person name="Alvarado L."/>
            <person name="Chapman S.B."/>
            <person name="Gainer-Dewar J."/>
            <person name="Goldberg J."/>
            <person name="Griggs A."/>
            <person name="Gujja S."/>
            <person name="Hansen M."/>
            <person name="Howarth C."/>
            <person name="Imamovic A."/>
            <person name="Ireland A."/>
            <person name="Larimer J."/>
            <person name="McCowan C."/>
            <person name="Murphy C."/>
            <person name="Pearson M."/>
            <person name="Poon T.W."/>
            <person name="Priest M."/>
            <person name="Roberts A."/>
            <person name="Saif S."/>
            <person name="Shea T."/>
            <person name="Sykes S."/>
            <person name="Wortman J."/>
            <person name="Nusbaum C."/>
            <person name="Birren B."/>
        </authorList>
    </citation>
    <scope>NUCLEOTIDE SEQUENCE</scope>
    <source>
        <strain evidence="1">26406</strain>
    </source>
</reference>
<dbReference type="Proteomes" id="UP000030703">
    <property type="component" value="Unassembled WGS sequence"/>
</dbReference>
<gene>
    <name evidence="1" type="ORF">FOMG_18685</name>
</gene>
<dbReference type="AlphaFoldDB" id="W9ZU45"/>
<evidence type="ECO:0000313" key="1">
    <source>
        <dbReference type="EMBL" id="EXK24606.1"/>
    </source>
</evidence>
<reference evidence="1" key="1">
    <citation type="submission" date="2012-04" db="EMBL/GenBank/DDBJ databases">
        <title>The Genome Sequence of Fusarium oxysporum melonis.</title>
        <authorList>
            <consortium name="The Broad Institute Genome Sequencing Platform"/>
            <person name="Ma L.-J."/>
            <person name="Gale L.R."/>
            <person name="Schwartz D.C."/>
            <person name="Zhou S."/>
            <person name="Corby-Kistler H."/>
            <person name="Young S.K."/>
            <person name="Zeng Q."/>
            <person name="Gargeya S."/>
            <person name="Fitzgerald M."/>
            <person name="Haas B."/>
            <person name="Abouelleil A."/>
            <person name="Alvarado L."/>
            <person name="Arachchi H.M."/>
            <person name="Berlin A."/>
            <person name="Brown A."/>
            <person name="Chapman S.B."/>
            <person name="Chen Z."/>
            <person name="Dunbar C."/>
            <person name="Freedman E."/>
            <person name="Gearin G."/>
            <person name="Goldberg J."/>
            <person name="Griggs A."/>
            <person name="Gujja S."/>
            <person name="Heiman D."/>
            <person name="Howarth C."/>
            <person name="Larson L."/>
            <person name="Lui A."/>
            <person name="MacDonald P.J.P."/>
            <person name="Montmayeur A."/>
            <person name="Murphy C."/>
            <person name="Neiman D."/>
            <person name="Pearson M."/>
            <person name="Priest M."/>
            <person name="Roberts A."/>
            <person name="Saif S."/>
            <person name="Shea T."/>
            <person name="Shenoy N."/>
            <person name="Sisk P."/>
            <person name="Stolte C."/>
            <person name="Sykes S."/>
            <person name="Wortman J."/>
            <person name="Nusbaum C."/>
            <person name="Birren B."/>
        </authorList>
    </citation>
    <scope>NUCLEOTIDE SEQUENCE</scope>
    <source>
        <strain evidence="1">26406</strain>
    </source>
</reference>